<evidence type="ECO:0000313" key="4">
    <source>
        <dbReference type="EMBL" id="GII29076.1"/>
    </source>
</evidence>
<dbReference type="EMBL" id="BOOO01000013">
    <property type="protein sequence ID" value="GII29076.1"/>
    <property type="molecule type" value="Genomic_DNA"/>
</dbReference>
<accession>A0A8J3X6B4</accession>
<dbReference type="RefSeq" id="WP_203953073.1">
    <property type="nucleotide sequence ID" value="NZ_BOOO01000013.1"/>
</dbReference>
<sequence length="482" mass="50859">MTEDEPADRPALSRRTVILTGVTAGLAAAGIGWYIQGRASQPGPPPRREFRSPSPSPTPSTAGWHAPIEMADLCTPLRSGNDLYLYDTSGSVYALAADTGATVWKGDYGIAVDQGVILSGDVVVVAGGQPSSAVLGLDRRSGKQVWRHDTVGYVPIHPGPRPGSVLVHDAEGVLLLLEAATGKVVWRSALPSGDFHFTDVQRLAVSGPVALETFGGTLRADMDDPITHPNTQWLRAVDGADGTPRWTADVAAAEWTVVPHAGGGRPGTSGLIDWLSTEVAGFVHVVRSIVAPSDDPQFALSTTSELVGIDVQTGKSGWSFSAGMMSRPVVKEDAIYVASAETPEDPMRIHGWDARTGREIWTFAPSGDDAEIVNSGVSLAVDGDVLCAGSGYGILALDVRTGTRVWSVHDGAQSLGGTPVAWRDVVYMTTRSGTAGIRSWRVSDGMERPAAGPQGERPLLFLADDMLLLRTGDALRAIPFRS</sequence>
<evidence type="ECO:0000313" key="5">
    <source>
        <dbReference type="Proteomes" id="UP000650628"/>
    </source>
</evidence>
<dbReference type="PROSITE" id="PS51318">
    <property type="entry name" value="TAT"/>
    <property type="match status" value="1"/>
</dbReference>
<dbReference type="InterPro" id="IPR015943">
    <property type="entry name" value="WD40/YVTN_repeat-like_dom_sf"/>
</dbReference>
<feature type="domain" description="Pyrrolo-quinoline quinone repeat" evidence="3">
    <location>
        <begin position="232"/>
        <end position="444"/>
    </location>
</feature>
<keyword evidence="2" id="KW-0472">Membrane</keyword>
<keyword evidence="5" id="KW-1185">Reference proteome</keyword>
<dbReference type="InterPro" id="IPR002372">
    <property type="entry name" value="PQQ_rpt_dom"/>
</dbReference>
<dbReference type="PANTHER" id="PTHR34512:SF30">
    <property type="entry name" value="OUTER MEMBRANE PROTEIN ASSEMBLY FACTOR BAMB"/>
    <property type="match status" value="1"/>
</dbReference>
<dbReference type="Gene3D" id="2.130.10.10">
    <property type="entry name" value="YVTN repeat-like/Quinoprotein amine dehydrogenase"/>
    <property type="match status" value="1"/>
</dbReference>
<feature type="domain" description="Pyrrolo-quinoline quinone repeat" evidence="3">
    <location>
        <begin position="89"/>
        <end position="209"/>
    </location>
</feature>
<dbReference type="InterPro" id="IPR018391">
    <property type="entry name" value="PQQ_b-propeller_rpt"/>
</dbReference>
<dbReference type="AlphaFoldDB" id="A0A8J3X6B4"/>
<dbReference type="Pfam" id="PF13360">
    <property type="entry name" value="PQQ_2"/>
    <property type="match status" value="2"/>
</dbReference>
<evidence type="ECO:0000256" key="1">
    <source>
        <dbReference type="SAM" id="MobiDB-lite"/>
    </source>
</evidence>
<keyword evidence="2" id="KW-0812">Transmembrane</keyword>
<feature type="region of interest" description="Disordered" evidence="1">
    <location>
        <begin position="37"/>
        <end position="64"/>
    </location>
</feature>
<dbReference type="Proteomes" id="UP000650628">
    <property type="component" value="Unassembled WGS sequence"/>
</dbReference>
<proteinExistence type="predicted"/>
<organism evidence="4 5">
    <name type="scientific">Planotetraspora mira</name>
    <dbReference type="NCBI Taxonomy" id="58121"/>
    <lineage>
        <taxon>Bacteria</taxon>
        <taxon>Bacillati</taxon>
        <taxon>Actinomycetota</taxon>
        <taxon>Actinomycetes</taxon>
        <taxon>Streptosporangiales</taxon>
        <taxon>Streptosporangiaceae</taxon>
        <taxon>Planotetraspora</taxon>
    </lineage>
</organism>
<evidence type="ECO:0000256" key="2">
    <source>
        <dbReference type="SAM" id="Phobius"/>
    </source>
</evidence>
<reference evidence="4 5" key="1">
    <citation type="submission" date="2021-01" db="EMBL/GenBank/DDBJ databases">
        <title>Whole genome shotgun sequence of Planotetraspora mira NBRC 15435.</title>
        <authorList>
            <person name="Komaki H."/>
            <person name="Tamura T."/>
        </authorList>
    </citation>
    <scope>NUCLEOTIDE SEQUENCE [LARGE SCALE GENOMIC DNA]</scope>
    <source>
        <strain evidence="4 5">NBRC 15435</strain>
    </source>
</reference>
<evidence type="ECO:0000259" key="3">
    <source>
        <dbReference type="Pfam" id="PF13360"/>
    </source>
</evidence>
<comment type="caution">
    <text evidence="4">The sequence shown here is derived from an EMBL/GenBank/DDBJ whole genome shotgun (WGS) entry which is preliminary data.</text>
</comment>
<dbReference type="SUPFAM" id="SSF50998">
    <property type="entry name" value="Quinoprotein alcohol dehydrogenase-like"/>
    <property type="match status" value="1"/>
</dbReference>
<gene>
    <name evidence="4" type="ORF">Pmi06nite_25180</name>
</gene>
<dbReference type="InterPro" id="IPR006311">
    <property type="entry name" value="TAT_signal"/>
</dbReference>
<feature type="transmembrane region" description="Helical" evidence="2">
    <location>
        <begin position="16"/>
        <end position="35"/>
    </location>
</feature>
<dbReference type="PANTHER" id="PTHR34512">
    <property type="entry name" value="CELL SURFACE PROTEIN"/>
    <property type="match status" value="1"/>
</dbReference>
<dbReference type="Gene3D" id="2.40.128.630">
    <property type="match status" value="1"/>
</dbReference>
<protein>
    <recommendedName>
        <fullName evidence="3">Pyrrolo-quinoline quinone repeat domain-containing protein</fullName>
    </recommendedName>
</protein>
<keyword evidence="2" id="KW-1133">Transmembrane helix</keyword>
<dbReference type="InterPro" id="IPR011047">
    <property type="entry name" value="Quinoprotein_ADH-like_sf"/>
</dbReference>
<dbReference type="SMART" id="SM00564">
    <property type="entry name" value="PQQ"/>
    <property type="match status" value="5"/>
</dbReference>
<name>A0A8J3X6B4_9ACTN</name>